<name>A0A415QMK3_9BACT</name>
<evidence type="ECO:0000256" key="6">
    <source>
        <dbReference type="SAM" id="MobiDB-lite"/>
    </source>
</evidence>
<comment type="caution">
    <text evidence="9">The sequence shown here is derived from an EMBL/GenBank/DDBJ whole genome shotgun (WGS) entry which is preliminary data.</text>
</comment>
<evidence type="ECO:0000256" key="5">
    <source>
        <dbReference type="PROSITE-ProRule" id="PRU01240"/>
    </source>
</evidence>
<reference evidence="9 10" key="1">
    <citation type="submission" date="2018-08" db="EMBL/GenBank/DDBJ databases">
        <title>A genome reference for cultivated species of the human gut microbiota.</title>
        <authorList>
            <person name="Zou Y."/>
            <person name="Xue W."/>
            <person name="Luo G."/>
        </authorList>
    </citation>
    <scope>NUCLEOTIDE SEQUENCE [LARGE SCALE GENOMIC DNA]</scope>
    <source>
        <strain evidence="9 10">AF34-33</strain>
    </source>
</reference>
<keyword evidence="7" id="KW-0472">Membrane</keyword>
<dbReference type="InterPro" id="IPR050131">
    <property type="entry name" value="Peptidase_S8_subtilisin-like"/>
</dbReference>
<protein>
    <recommendedName>
        <fullName evidence="8">Peptidase S8/S53 domain-containing protein</fullName>
    </recommendedName>
</protein>
<sequence length="761" mass="85246">MKSRELFKIKLENYRPLLWYGDTVFGRYASIKNLLGSQFGREFANVLAEPSVMDGENGVRYGVWYAENVEEYRSFDKLGPEEQEQAANRLSGILEKVTAFADQLLQSGETSHKQMGEILHLAFRVPGYESIYWGNGQVILVLWGFVSDELSKKSFSLRDALSRFRSQVTPPEPPTKVTPPPVPETGTTCITGDVKEPVVTPPPIPEKNKEINKNVEEHEKDIKITDETTTVTKDVKVKKASRWRLWWGKWWKRLLWILLALLLLLLLFFLLNNSRCGGSTGRDETTHILTNPVPGRDQDRSGDRDRQNPVPPVRREQIPETPLPINRDDVRPMPGDTLQRPIVGNRLNVIINRDNTIEEFLEDFNERYADQAQVVYCDTLANLLQVQFATDDIIVWKERLQKLTGVRMVFTEGVFGAEVIPDEPGFKDADESYYFKLIRVFQGWDVTMGREDVVVAVIDNAFDLEHEELKGQCVSPWNIMTNSPDVNTYGGTQRHGTHVASLVVGAINGVGVSGIAPGCKVMPIQVGVEDGSMPTSAIIKGFLYALKQGVQVISISIGSNPREGTDQLPWDVQEQIGQTTFVEEGMFWNELYVYAEECGVLVVECAGNENILTVVDPMKRSDKVLYVGAVGENAEPAWFSNFGKYVSICAPGMSIYNAIPDNKYDFLQGTSMSTPIVAGAAALLFSLGDDVKFTDVKEALVKTAIPLPGNGVRKQIGNLLQVDKAMAYLQKNNPLLADPCTRKIDSLEREIERLKKQLNQH</sequence>
<dbReference type="InterPro" id="IPR000209">
    <property type="entry name" value="Peptidase_S8/S53_dom"/>
</dbReference>
<dbReference type="GO" id="GO:0004252">
    <property type="term" value="F:serine-type endopeptidase activity"/>
    <property type="evidence" value="ECO:0007669"/>
    <property type="project" value="UniProtKB-UniRule"/>
</dbReference>
<proteinExistence type="inferred from homology"/>
<dbReference type="InterPro" id="IPR022398">
    <property type="entry name" value="Peptidase_S8_His-AS"/>
</dbReference>
<keyword evidence="4 5" id="KW-0720">Serine protease</keyword>
<evidence type="ECO:0000256" key="1">
    <source>
        <dbReference type="ARBA" id="ARBA00011073"/>
    </source>
</evidence>
<feature type="transmembrane region" description="Helical" evidence="7">
    <location>
        <begin position="254"/>
        <end position="271"/>
    </location>
</feature>
<feature type="compositionally biased region" description="Basic and acidic residues" evidence="6">
    <location>
        <begin position="296"/>
        <end position="318"/>
    </location>
</feature>
<dbReference type="InterPro" id="IPR015500">
    <property type="entry name" value="Peptidase_S8_subtilisin-rel"/>
</dbReference>
<keyword evidence="2 5" id="KW-0645">Protease</keyword>
<evidence type="ECO:0000313" key="9">
    <source>
        <dbReference type="EMBL" id="RHM45383.1"/>
    </source>
</evidence>
<dbReference type="RefSeq" id="WP_118449261.1">
    <property type="nucleotide sequence ID" value="NZ_CABJDM010000004.1"/>
</dbReference>
<dbReference type="Proteomes" id="UP000286038">
    <property type="component" value="Unassembled WGS sequence"/>
</dbReference>
<dbReference type="PANTHER" id="PTHR43806:SF11">
    <property type="entry name" value="CEREVISIN-RELATED"/>
    <property type="match status" value="1"/>
</dbReference>
<feature type="active site" description="Charge relay system" evidence="5">
    <location>
        <position position="671"/>
    </location>
</feature>
<feature type="region of interest" description="Disordered" evidence="6">
    <location>
        <begin position="279"/>
        <end position="331"/>
    </location>
</feature>
<evidence type="ECO:0000259" key="8">
    <source>
        <dbReference type="Pfam" id="PF00082"/>
    </source>
</evidence>
<dbReference type="Pfam" id="PF00082">
    <property type="entry name" value="Peptidase_S8"/>
    <property type="match status" value="1"/>
</dbReference>
<feature type="active site" description="Charge relay system" evidence="5">
    <location>
        <position position="495"/>
    </location>
</feature>
<dbReference type="PROSITE" id="PS00137">
    <property type="entry name" value="SUBTILASE_HIS"/>
    <property type="match status" value="1"/>
</dbReference>
<comment type="similarity">
    <text evidence="1 5">Belongs to the peptidase S8 family.</text>
</comment>
<evidence type="ECO:0000256" key="7">
    <source>
        <dbReference type="SAM" id="Phobius"/>
    </source>
</evidence>
<dbReference type="Gene3D" id="3.40.50.200">
    <property type="entry name" value="Peptidase S8/S53 domain"/>
    <property type="match status" value="1"/>
</dbReference>
<feature type="active site" description="Charge relay system" evidence="5">
    <location>
        <position position="459"/>
    </location>
</feature>
<organism evidence="9 10">
    <name type="scientific">Butyricimonas virosa</name>
    <dbReference type="NCBI Taxonomy" id="544645"/>
    <lineage>
        <taxon>Bacteria</taxon>
        <taxon>Pseudomonadati</taxon>
        <taxon>Bacteroidota</taxon>
        <taxon>Bacteroidia</taxon>
        <taxon>Bacteroidales</taxon>
        <taxon>Odoribacteraceae</taxon>
        <taxon>Butyricimonas</taxon>
    </lineage>
</organism>
<dbReference type="AlphaFoldDB" id="A0A415QMK3"/>
<dbReference type="InterPro" id="IPR023828">
    <property type="entry name" value="Peptidase_S8_Ser-AS"/>
</dbReference>
<accession>A0A415QMK3</accession>
<dbReference type="PROSITE" id="PS00138">
    <property type="entry name" value="SUBTILASE_SER"/>
    <property type="match status" value="1"/>
</dbReference>
<dbReference type="PROSITE" id="PS51892">
    <property type="entry name" value="SUBTILASE"/>
    <property type="match status" value="1"/>
</dbReference>
<dbReference type="PANTHER" id="PTHR43806">
    <property type="entry name" value="PEPTIDASE S8"/>
    <property type="match status" value="1"/>
</dbReference>
<keyword evidence="7" id="KW-0812">Transmembrane</keyword>
<keyword evidence="3 5" id="KW-0378">Hydrolase</keyword>
<dbReference type="PRINTS" id="PR00723">
    <property type="entry name" value="SUBTILISIN"/>
</dbReference>
<evidence type="ECO:0000256" key="2">
    <source>
        <dbReference type="ARBA" id="ARBA00022670"/>
    </source>
</evidence>
<dbReference type="EMBL" id="QRPV01000004">
    <property type="protein sequence ID" value="RHM45383.1"/>
    <property type="molecule type" value="Genomic_DNA"/>
</dbReference>
<evidence type="ECO:0000313" key="10">
    <source>
        <dbReference type="Proteomes" id="UP000286038"/>
    </source>
</evidence>
<dbReference type="GO" id="GO:0006508">
    <property type="term" value="P:proteolysis"/>
    <property type="evidence" value="ECO:0007669"/>
    <property type="project" value="UniProtKB-KW"/>
</dbReference>
<feature type="domain" description="Peptidase S8/S53" evidence="8">
    <location>
        <begin position="452"/>
        <end position="717"/>
    </location>
</feature>
<gene>
    <name evidence="9" type="ORF">DWZ68_05530</name>
</gene>
<dbReference type="InterPro" id="IPR036852">
    <property type="entry name" value="Peptidase_S8/S53_dom_sf"/>
</dbReference>
<dbReference type="SUPFAM" id="SSF52743">
    <property type="entry name" value="Subtilisin-like"/>
    <property type="match status" value="1"/>
</dbReference>
<evidence type="ECO:0000256" key="4">
    <source>
        <dbReference type="ARBA" id="ARBA00022825"/>
    </source>
</evidence>
<evidence type="ECO:0000256" key="3">
    <source>
        <dbReference type="ARBA" id="ARBA00022801"/>
    </source>
</evidence>
<keyword evidence="7" id="KW-1133">Transmembrane helix</keyword>